<dbReference type="Proteomes" id="UP000554837">
    <property type="component" value="Unassembled WGS sequence"/>
</dbReference>
<reference evidence="5 6" key="1">
    <citation type="submission" date="2020-08" db="EMBL/GenBank/DDBJ databases">
        <title>Genomic Encyclopedia of Type Strains, Phase IV (KMG-IV): sequencing the most valuable type-strain genomes for metagenomic binning, comparative biology and taxonomic classification.</title>
        <authorList>
            <person name="Goeker M."/>
        </authorList>
    </citation>
    <scope>NUCLEOTIDE SEQUENCE [LARGE SCALE GENOMIC DNA]</scope>
    <source>
        <strain evidence="5 6">DSM 23958</strain>
    </source>
</reference>
<evidence type="ECO:0000313" key="5">
    <source>
        <dbReference type="EMBL" id="MBB5204946.1"/>
    </source>
</evidence>
<dbReference type="GO" id="GO:0005829">
    <property type="term" value="C:cytosol"/>
    <property type="evidence" value="ECO:0007669"/>
    <property type="project" value="TreeGrafter"/>
</dbReference>
<dbReference type="PANTHER" id="PTHR37419:SF8">
    <property type="entry name" value="TOXIN YJJJ"/>
    <property type="match status" value="1"/>
</dbReference>
<dbReference type="EMBL" id="JACHHO010000003">
    <property type="protein sequence ID" value="MBB5204946.1"/>
    <property type="molecule type" value="Genomic_DNA"/>
</dbReference>
<evidence type="ECO:0000256" key="1">
    <source>
        <dbReference type="ARBA" id="ARBA00010164"/>
    </source>
</evidence>
<keyword evidence="6" id="KW-1185">Reference proteome</keyword>
<evidence type="ECO:0000256" key="3">
    <source>
        <dbReference type="ARBA" id="ARBA00022777"/>
    </source>
</evidence>
<accession>A0A840S7F7</accession>
<dbReference type="AlphaFoldDB" id="A0A840S7F7"/>
<dbReference type="NCBIfam" id="NF007297">
    <property type="entry name" value="PRK09775.1"/>
    <property type="match status" value="1"/>
</dbReference>
<comment type="caution">
    <text evidence="5">The sequence shown here is derived from an EMBL/GenBank/DDBJ whole genome shotgun (WGS) entry which is preliminary data.</text>
</comment>
<dbReference type="InterPro" id="IPR052028">
    <property type="entry name" value="HipA_Ser/Thr_kinase"/>
</dbReference>
<keyword evidence="5" id="KW-0723">Serine/threonine-protein kinase</keyword>
<evidence type="ECO:0000256" key="2">
    <source>
        <dbReference type="ARBA" id="ARBA00022679"/>
    </source>
</evidence>
<keyword evidence="2" id="KW-0808">Transferase</keyword>
<sequence>MSQATVSRAISELGDAVLRIGDGRSVFYSLIDSSWIAAIPVHRVDAEGKLHELGQLIPVRPEGFVMQRMDGTLQHSDSLPWWLADARPQGFLGRAFAHRHAEALGLPKSLADWSDRHALKALVALGHDSPGNVLLGAAARTAFLTAAAPRAIARAQRPDAFARLAALAAEGELPASSAGGEQPKFTAYAQTPAGARHVIVKFSPPERNAVTARWRDLLGAEHLALMTLREAGVLAANTELLDLGEQRFLQVERFDRIGPLGRRALHSLGSLDDEFVGNRQAPWPAAVRQLVRARVVAQQAEEPAALLYAYGLLIGNTDMHMGNLSFFSEPGQLCQLAPAYDMLPMGFAPTPSGTLRDALPALQLPAEVPPRVWPQALGLAQRFVAALQQLLQTGTISPDFQPCAQAIAQRLAQAQRQVERMAV</sequence>
<comment type="similarity">
    <text evidence="1">Belongs to the HipA Ser/Thr kinase family.</text>
</comment>
<gene>
    <name evidence="5" type="ORF">HNQ51_002265</name>
</gene>
<dbReference type="Pfam" id="PF07804">
    <property type="entry name" value="HipA_C"/>
    <property type="match status" value="1"/>
</dbReference>
<evidence type="ECO:0000313" key="6">
    <source>
        <dbReference type="Proteomes" id="UP000554837"/>
    </source>
</evidence>
<keyword evidence="3 5" id="KW-0418">Kinase</keyword>
<proteinExistence type="inferred from homology"/>
<name>A0A840S7F7_9BURK</name>
<feature type="domain" description="HipA-like C-terminal" evidence="4">
    <location>
        <begin position="176"/>
        <end position="360"/>
    </location>
</feature>
<evidence type="ECO:0000259" key="4">
    <source>
        <dbReference type="Pfam" id="PF07804"/>
    </source>
</evidence>
<dbReference type="PANTHER" id="PTHR37419">
    <property type="entry name" value="SERINE/THREONINE-PROTEIN KINASE TOXIN HIPA"/>
    <property type="match status" value="1"/>
</dbReference>
<organism evidence="5 6">
    <name type="scientific">Inhella inkyongensis</name>
    <dbReference type="NCBI Taxonomy" id="392593"/>
    <lineage>
        <taxon>Bacteria</taxon>
        <taxon>Pseudomonadati</taxon>
        <taxon>Pseudomonadota</taxon>
        <taxon>Betaproteobacteria</taxon>
        <taxon>Burkholderiales</taxon>
        <taxon>Sphaerotilaceae</taxon>
        <taxon>Inhella</taxon>
    </lineage>
</organism>
<protein>
    <submittedName>
        <fullName evidence="5">Serine/threonine protein kinase HipA of HipAB toxin-antitoxin module</fullName>
    </submittedName>
</protein>
<dbReference type="GO" id="GO:0004674">
    <property type="term" value="F:protein serine/threonine kinase activity"/>
    <property type="evidence" value="ECO:0007669"/>
    <property type="project" value="UniProtKB-KW"/>
</dbReference>
<dbReference type="InterPro" id="IPR012893">
    <property type="entry name" value="HipA-like_C"/>
</dbReference>